<reference evidence="2 3" key="1">
    <citation type="journal article" date="2008" name="PLoS ONE">
        <title>Comparative analysis of Acinetobacters: three genomes for three lifestyles.</title>
        <authorList>
            <person name="Vallenet D."/>
            <person name="Nordmann P."/>
            <person name="Barbe V."/>
            <person name="Poirel L."/>
            <person name="Mangenot S."/>
            <person name="Bataille E."/>
            <person name="Dossat C."/>
            <person name="Gas S."/>
            <person name="Kreimeyer A."/>
            <person name="Lenoble P."/>
            <person name="Oztas S."/>
            <person name="Poulain J."/>
            <person name="Segurens B."/>
            <person name="Robert C."/>
            <person name="Abergel C."/>
            <person name="Claverie J.M."/>
            <person name="Raoult D."/>
            <person name="Medigue C."/>
            <person name="Weissenbach J."/>
            <person name="Cruveiller S."/>
        </authorList>
    </citation>
    <scope>NUCLEOTIDE SEQUENCE [LARGE SCALE GENOMIC DNA]</scope>
    <source>
        <strain evidence="2 3">SDF</strain>
    </source>
</reference>
<dbReference type="KEGG" id="abm:ABSDF2115"/>
<dbReference type="EMBL" id="CU468230">
    <property type="protein sequence ID" value="CAP01443.1"/>
    <property type="molecule type" value="Genomic_DNA"/>
</dbReference>
<evidence type="ECO:0000313" key="2">
    <source>
        <dbReference type="EMBL" id="CAP01443.1"/>
    </source>
</evidence>
<dbReference type="HOGENOM" id="CLU_076045_0_0_6"/>
<feature type="domain" description="Phosphodiester glycosidase" evidence="1">
    <location>
        <begin position="77"/>
        <end position="227"/>
    </location>
</feature>
<dbReference type="InterPro" id="IPR018711">
    <property type="entry name" value="NAGPA"/>
</dbReference>
<sequence length="251" mass="28964">MALMKILVLCIVNFIIFTQSALALEYRQIRNTTDDQFEVIEISNLEQLRLFLKNPQTHQYYKSFDNIQYQLKACEQLTFAMNGGMFHSGFSPVGLYIENGRENQPLNEDKGWGNFFLQPNGVLAWNDKQAVILTTEQYKAKVFQPDYATQSGPMLVINGKINPLFLANSDSKKIRNGVGIKNNKLYFVISKNRVNFYSFAQFFQKNLEVEQALYLDGSISSLYLHKNNRNDKRFNMGPIIGWVDQADCRPK</sequence>
<name>B0VR24_ACIBS</name>
<dbReference type="BioCyc" id="ABAU509170:GCL9-1723-MONOMER"/>
<proteinExistence type="predicted"/>
<evidence type="ECO:0000259" key="1">
    <source>
        <dbReference type="Pfam" id="PF09992"/>
    </source>
</evidence>
<evidence type="ECO:0000313" key="3">
    <source>
        <dbReference type="Proteomes" id="UP000001741"/>
    </source>
</evidence>
<accession>B0VR24</accession>
<protein>
    <recommendedName>
        <fullName evidence="1">Phosphodiester glycosidase domain-containing protein</fullName>
    </recommendedName>
</protein>
<dbReference type="AlphaFoldDB" id="B0VR24"/>
<dbReference type="Pfam" id="PF09992">
    <property type="entry name" value="NAGPA"/>
    <property type="match status" value="1"/>
</dbReference>
<gene>
    <name evidence="2" type="ordered locus">ABSDF2115</name>
</gene>
<organism evidence="2 3">
    <name type="scientific">Acinetobacter baumannii (strain SDF)</name>
    <dbReference type="NCBI Taxonomy" id="509170"/>
    <lineage>
        <taxon>Bacteria</taxon>
        <taxon>Pseudomonadati</taxon>
        <taxon>Pseudomonadota</taxon>
        <taxon>Gammaproteobacteria</taxon>
        <taxon>Moraxellales</taxon>
        <taxon>Moraxellaceae</taxon>
        <taxon>Acinetobacter</taxon>
        <taxon>Acinetobacter calcoaceticus/baumannii complex</taxon>
    </lineage>
</organism>
<dbReference type="Proteomes" id="UP000001741">
    <property type="component" value="Chromosome"/>
</dbReference>